<name>A0A191ZSI2_9RALS</name>
<dbReference type="Proteomes" id="UP000078572">
    <property type="component" value="Chromosome 1"/>
</dbReference>
<gene>
    <name evidence="1" type="ORF">A9Y76_00660</name>
</gene>
<dbReference type="InterPro" id="IPR023614">
    <property type="entry name" value="Porin_dom_sf"/>
</dbReference>
<dbReference type="SUPFAM" id="SSF56935">
    <property type="entry name" value="Porins"/>
    <property type="match status" value="1"/>
</dbReference>
<organism evidence="1 2">
    <name type="scientific">Ralstonia insidiosa</name>
    <dbReference type="NCBI Taxonomy" id="190721"/>
    <lineage>
        <taxon>Bacteria</taxon>
        <taxon>Pseudomonadati</taxon>
        <taxon>Pseudomonadota</taxon>
        <taxon>Betaproteobacteria</taxon>
        <taxon>Burkholderiales</taxon>
        <taxon>Burkholderiaceae</taxon>
        <taxon>Ralstonia</taxon>
    </lineage>
</organism>
<dbReference type="RefSeq" id="WP_064801225.1">
    <property type="nucleotide sequence ID" value="NZ_CP016022.1"/>
</dbReference>
<dbReference type="AlphaFoldDB" id="A0A191ZSI2"/>
<keyword evidence="2" id="KW-1185">Reference proteome</keyword>
<dbReference type="GO" id="GO:0015288">
    <property type="term" value="F:porin activity"/>
    <property type="evidence" value="ECO:0007669"/>
    <property type="project" value="InterPro"/>
</dbReference>
<dbReference type="GO" id="GO:0016020">
    <property type="term" value="C:membrane"/>
    <property type="evidence" value="ECO:0007669"/>
    <property type="project" value="InterPro"/>
</dbReference>
<accession>A0A191ZSI2</accession>
<dbReference type="InterPro" id="IPR033900">
    <property type="entry name" value="Gram_neg_porin_domain"/>
</dbReference>
<dbReference type="Gene3D" id="2.40.160.10">
    <property type="entry name" value="Porin"/>
    <property type="match status" value="1"/>
</dbReference>
<dbReference type="Pfam" id="PF13609">
    <property type="entry name" value="Porin_4"/>
    <property type="match status" value="1"/>
</dbReference>
<protein>
    <submittedName>
        <fullName evidence="1">Uncharacterized protein</fullName>
    </submittedName>
</protein>
<dbReference type="CDD" id="cd00342">
    <property type="entry name" value="gram_neg_porins"/>
    <property type="match status" value="1"/>
</dbReference>
<evidence type="ECO:0000313" key="2">
    <source>
        <dbReference type="Proteomes" id="UP000078572"/>
    </source>
</evidence>
<proteinExistence type="predicted"/>
<sequence length="355" mass="36333">MSTTIKLGAAALAFGLSGVAAAQSSVTLSGVIDTGVSWTNHAGNGSQSLTGVSDSILGVSNFGLSGKEDLGGGVSALFNLQAGFNPSNGRMSSNGTLFSRNSYVGLTSASGTLTAGKQWNFNDDWLVGSVFKGGYNSGSIFKFSEFDAVSELYNNTVKYVSPTLGGAQFGAMYGFGETAGSLSQGSLFNLAARYSGGPVYLAASYDQERDGSGTGSLYKLFTVGGSYTFGATKLRLGAARADVGGTGAFQSIPSMSARKAYALEGGVDYAFTTAFTGSADVLYRRNTTLSNSSMVYRLLGLYSLSKRTTLVANVAYLKNSSSATEALVNTTSGAIGGGVAGTSQTSVALGVRHIF</sequence>
<dbReference type="OrthoDB" id="5289162at2"/>
<dbReference type="STRING" id="190721.ACS15_0139"/>
<evidence type="ECO:0000313" key="1">
    <source>
        <dbReference type="EMBL" id="ANJ71080.1"/>
    </source>
</evidence>
<dbReference type="GeneID" id="61524512"/>
<dbReference type="EMBL" id="CP016022">
    <property type="protein sequence ID" value="ANJ71080.1"/>
    <property type="molecule type" value="Genomic_DNA"/>
</dbReference>
<reference evidence="2" key="1">
    <citation type="submission" date="2016-06" db="EMBL/GenBank/DDBJ databases">
        <authorList>
            <person name="Xu Y."/>
            <person name="Nagy A."/>
            <person name="Yan X."/>
            <person name="Kim S.W."/>
            <person name="Haley B."/>
            <person name="Liu N.T."/>
            <person name="Nou X."/>
        </authorList>
    </citation>
    <scope>NUCLEOTIDE SEQUENCE [LARGE SCALE GENOMIC DNA]</scope>
    <source>
        <strain evidence="2">ATCC 49129</strain>
    </source>
</reference>